<evidence type="ECO:0000256" key="3">
    <source>
        <dbReference type="ARBA" id="ARBA00022692"/>
    </source>
</evidence>
<keyword evidence="2" id="KW-1003">Cell membrane</keyword>
<evidence type="ECO:0000313" key="9">
    <source>
        <dbReference type="EMBL" id="GGY23128.1"/>
    </source>
</evidence>
<comment type="caution">
    <text evidence="9">The sequence shown here is derived from an EMBL/GenBank/DDBJ whole genome shotgun (WGS) entry which is preliminary data.</text>
</comment>
<feature type="domain" description="Polysaccharide chain length determinant N-terminal" evidence="8">
    <location>
        <begin position="4"/>
        <end position="89"/>
    </location>
</feature>
<keyword evidence="5 7" id="KW-0472">Membrane</keyword>
<feature type="coiled-coil region" evidence="6">
    <location>
        <begin position="152"/>
        <end position="179"/>
    </location>
</feature>
<dbReference type="RefSeq" id="WP_189440561.1">
    <property type="nucleotide sequence ID" value="NZ_BMXT01000001.1"/>
</dbReference>
<dbReference type="InterPro" id="IPR003856">
    <property type="entry name" value="LPS_length_determ_N"/>
</dbReference>
<keyword evidence="3 7" id="KW-0812">Transmembrane</keyword>
<evidence type="ECO:0000256" key="6">
    <source>
        <dbReference type="SAM" id="Coils"/>
    </source>
</evidence>
<evidence type="ECO:0000256" key="5">
    <source>
        <dbReference type="ARBA" id="ARBA00023136"/>
    </source>
</evidence>
<keyword evidence="6" id="KW-0175">Coiled coil</keyword>
<dbReference type="Proteomes" id="UP000621898">
    <property type="component" value="Unassembled WGS sequence"/>
</dbReference>
<feature type="transmembrane region" description="Helical" evidence="7">
    <location>
        <begin position="21"/>
        <end position="37"/>
    </location>
</feature>
<dbReference type="PANTHER" id="PTHR32309">
    <property type="entry name" value="TYROSINE-PROTEIN KINASE"/>
    <property type="match status" value="1"/>
</dbReference>
<comment type="subcellular location">
    <subcellularLocation>
        <location evidence="1">Cell membrane</location>
        <topology evidence="1">Multi-pass membrane protein</topology>
    </subcellularLocation>
</comment>
<gene>
    <name evidence="9" type="ORF">GCM10008098_15670</name>
</gene>
<organism evidence="9 10">
    <name type="scientific">Rhodanobacter panaciterrae</name>
    <dbReference type="NCBI Taxonomy" id="490572"/>
    <lineage>
        <taxon>Bacteria</taxon>
        <taxon>Pseudomonadati</taxon>
        <taxon>Pseudomonadota</taxon>
        <taxon>Gammaproteobacteria</taxon>
        <taxon>Lysobacterales</taxon>
        <taxon>Rhodanobacteraceae</taxon>
        <taxon>Rhodanobacter</taxon>
    </lineage>
</organism>
<evidence type="ECO:0000256" key="7">
    <source>
        <dbReference type="SAM" id="Phobius"/>
    </source>
</evidence>
<evidence type="ECO:0000259" key="8">
    <source>
        <dbReference type="Pfam" id="PF02706"/>
    </source>
</evidence>
<name>A0ABQ2ZV41_9GAMM</name>
<reference evidence="10" key="1">
    <citation type="journal article" date="2019" name="Int. J. Syst. Evol. Microbiol.">
        <title>The Global Catalogue of Microorganisms (GCM) 10K type strain sequencing project: providing services to taxonomists for standard genome sequencing and annotation.</title>
        <authorList>
            <consortium name="The Broad Institute Genomics Platform"/>
            <consortium name="The Broad Institute Genome Sequencing Center for Infectious Disease"/>
            <person name="Wu L."/>
            <person name="Ma J."/>
        </authorList>
    </citation>
    <scope>NUCLEOTIDE SEQUENCE [LARGE SCALE GENOMIC DNA]</scope>
    <source>
        <strain evidence="10">KCTC 22232</strain>
    </source>
</reference>
<evidence type="ECO:0000313" key="10">
    <source>
        <dbReference type="Proteomes" id="UP000621898"/>
    </source>
</evidence>
<evidence type="ECO:0000256" key="4">
    <source>
        <dbReference type="ARBA" id="ARBA00022989"/>
    </source>
</evidence>
<evidence type="ECO:0000256" key="2">
    <source>
        <dbReference type="ARBA" id="ARBA00022475"/>
    </source>
</evidence>
<dbReference type="PANTHER" id="PTHR32309:SF13">
    <property type="entry name" value="FERRIC ENTEROBACTIN TRANSPORT PROTEIN FEPE"/>
    <property type="match status" value="1"/>
</dbReference>
<proteinExistence type="predicted"/>
<dbReference type="InterPro" id="IPR050445">
    <property type="entry name" value="Bact_polysacc_biosynth/exp"/>
</dbReference>
<accession>A0ABQ2ZV41</accession>
<sequence>MEQDEIYLIDLWRIFSREWKWFAAVLVVILACTYVFAHRARNQWEATAWIQIGQVGQVPSGQDPKTESLARVIERLQMVPFENEVMNSLGFLPDSPEAALYRKSMKLDPLPYAGPLIRMSLRGYSAQQARQFALATVNQLHAIHEQLEATPLKLARARLDQIQADLRDAQVERDRLQQAVTPAGKDGAGGKGIQDPLLASVLLTSKDAEIRGLELSKSDLVDRLSATYTYETSLLGSIYAPDKKVSPNLVLIWGAGILFGAFLAGLTALARDALRRRRVRA</sequence>
<dbReference type="Pfam" id="PF02706">
    <property type="entry name" value="Wzz"/>
    <property type="match status" value="1"/>
</dbReference>
<dbReference type="EMBL" id="BMXT01000001">
    <property type="protein sequence ID" value="GGY23128.1"/>
    <property type="molecule type" value="Genomic_DNA"/>
</dbReference>
<feature type="transmembrane region" description="Helical" evidence="7">
    <location>
        <begin position="250"/>
        <end position="270"/>
    </location>
</feature>
<evidence type="ECO:0000256" key="1">
    <source>
        <dbReference type="ARBA" id="ARBA00004651"/>
    </source>
</evidence>
<keyword evidence="10" id="KW-1185">Reference proteome</keyword>
<protein>
    <submittedName>
        <fullName evidence="9">Chain-length determining protein</fullName>
    </submittedName>
</protein>
<keyword evidence="4 7" id="KW-1133">Transmembrane helix</keyword>